<evidence type="ECO:0000313" key="2">
    <source>
        <dbReference type="EMBL" id="PWA50113.1"/>
    </source>
</evidence>
<organism evidence="2 3">
    <name type="scientific">Artemisia annua</name>
    <name type="common">Sweet wormwood</name>
    <dbReference type="NCBI Taxonomy" id="35608"/>
    <lineage>
        <taxon>Eukaryota</taxon>
        <taxon>Viridiplantae</taxon>
        <taxon>Streptophyta</taxon>
        <taxon>Embryophyta</taxon>
        <taxon>Tracheophyta</taxon>
        <taxon>Spermatophyta</taxon>
        <taxon>Magnoliopsida</taxon>
        <taxon>eudicotyledons</taxon>
        <taxon>Gunneridae</taxon>
        <taxon>Pentapetalae</taxon>
        <taxon>asterids</taxon>
        <taxon>campanulids</taxon>
        <taxon>Asterales</taxon>
        <taxon>Asteraceae</taxon>
        <taxon>Asteroideae</taxon>
        <taxon>Anthemideae</taxon>
        <taxon>Artemisiinae</taxon>
        <taxon>Artemisia</taxon>
    </lineage>
</organism>
<feature type="region of interest" description="Disordered" evidence="1">
    <location>
        <begin position="1"/>
        <end position="30"/>
    </location>
</feature>
<dbReference type="GO" id="GO:0010112">
    <property type="term" value="P:regulation of systemic acquired resistance"/>
    <property type="evidence" value="ECO:0007669"/>
    <property type="project" value="InterPro"/>
</dbReference>
<protein>
    <submittedName>
        <fullName evidence="2">Protein NIM1-INTERACTING 2</fullName>
    </submittedName>
</protein>
<sequence>MDKDQRKRSKTVDGGGSDGDRKKGKEVVSVVPPTEDEVEEFFAILRRMRDAIKYLEKGGDGGVKLPEAAREGVEGEVCEKKRADVVLLDLNTVPDDEK</sequence>
<evidence type="ECO:0000313" key="3">
    <source>
        <dbReference type="Proteomes" id="UP000245207"/>
    </source>
</evidence>
<accession>A0A2U1LM88</accession>
<name>A0A2U1LM88_ARTAN</name>
<dbReference type="PANTHER" id="PTHR35735:SF8">
    <property type="entry name" value="PROTEIN NIM1-INTERACTING 2"/>
    <property type="match status" value="1"/>
</dbReference>
<dbReference type="AlphaFoldDB" id="A0A2U1LM88"/>
<gene>
    <name evidence="2" type="ORF">CTI12_AA476180</name>
</gene>
<comment type="caution">
    <text evidence="2">The sequence shown here is derived from an EMBL/GenBank/DDBJ whole genome shotgun (WGS) entry which is preliminary data.</text>
</comment>
<reference evidence="2 3" key="1">
    <citation type="journal article" date="2018" name="Mol. Plant">
        <title>The genome of Artemisia annua provides insight into the evolution of Asteraceae family and artemisinin biosynthesis.</title>
        <authorList>
            <person name="Shen Q."/>
            <person name="Zhang L."/>
            <person name="Liao Z."/>
            <person name="Wang S."/>
            <person name="Yan T."/>
            <person name="Shi P."/>
            <person name="Liu M."/>
            <person name="Fu X."/>
            <person name="Pan Q."/>
            <person name="Wang Y."/>
            <person name="Lv Z."/>
            <person name="Lu X."/>
            <person name="Zhang F."/>
            <person name="Jiang W."/>
            <person name="Ma Y."/>
            <person name="Chen M."/>
            <person name="Hao X."/>
            <person name="Li L."/>
            <person name="Tang Y."/>
            <person name="Lv G."/>
            <person name="Zhou Y."/>
            <person name="Sun X."/>
            <person name="Brodelius P.E."/>
            <person name="Rose J.K.C."/>
            <person name="Tang K."/>
        </authorList>
    </citation>
    <scope>NUCLEOTIDE SEQUENCE [LARGE SCALE GENOMIC DNA]</scope>
    <source>
        <strain evidence="3">cv. Huhao1</strain>
        <tissue evidence="2">Leaf</tissue>
    </source>
</reference>
<dbReference type="InterPro" id="IPR034577">
    <property type="entry name" value="NIMIN-2"/>
</dbReference>
<dbReference type="EMBL" id="PKPP01008664">
    <property type="protein sequence ID" value="PWA50113.1"/>
    <property type="molecule type" value="Genomic_DNA"/>
</dbReference>
<dbReference type="OrthoDB" id="1098796at2759"/>
<dbReference type="Proteomes" id="UP000245207">
    <property type="component" value="Unassembled WGS sequence"/>
</dbReference>
<evidence type="ECO:0000256" key="1">
    <source>
        <dbReference type="SAM" id="MobiDB-lite"/>
    </source>
</evidence>
<dbReference type="PANTHER" id="PTHR35735">
    <property type="entry name" value="PROTEIN NIM1-INTERACTING 2"/>
    <property type="match status" value="1"/>
</dbReference>
<proteinExistence type="predicted"/>
<keyword evidence="3" id="KW-1185">Reference proteome</keyword>